<dbReference type="AlphaFoldDB" id="A0AAD8K3Z1"/>
<accession>A0AAD8K3Z1</accession>
<proteinExistence type="predicted"/>
<comment type="caution">
    <text evidence="1">The sequence shown here is derived from an EMBL/GenBank/DDBJ whole genome shotgun (WGS) entry which is preliminary data.</text>
</comment>
<evidence type="ECO:0000313" key="2">
    <source>
        <dbReference type="Proteomes" id="UP001229421"/>
    </source>
</evidence>
<evidence type="ECO:0000313" key="1">
    <source>
        <dbReference type="EMBL" id="KAK1415453.1"/>
    </source>
</evidence>
<name>A0AAD8K3Z1_TARER</name>
<organism evidence="1 2">
    <name type="scientific">Tagetes erecta</name>
    <name type="common">African marigold</name>
    <dbReference type="NCBI Taxonomy" id="13708"/>
    <lineage>
        <taxon>Eukaryota</taxon>
        <taxon>Viridiplantae</taxon>
        <taxon>Streptophyta</taxon>
        <taxon>Embryophyta</taxon>
        <taxon>Tracheophyta</taxon>
        <taxon>Spermatophyta</taxon>
        <taxon>Magnoliopsida</taxon>
        <taxon>eudicotyledons</taxon>
        <taxon>Gunneridae</taxon>
        <taxon>Pentapetalae</taxon>
        <taxon>asterids</taxon>
        <taxon>campanulids</taxon>
        <taxon>Asterales</taxon>
        <taxon>Asteraceae</taxon>
        <taxon>Asteroideae</taxon>
        <taxon>Heliantheae alliance</taxon>
        <taxon>Tageteae</taxon>
        <taxon>Tagetes</taxon>
    </lineage>
</organism>
<dbReference type="Proteomes" id="UP001229421">
    <property type="component" value="Unassembled WGS sequence"/>
</dbReference>
<sequence>MMSVCVFNSCKYRVRKSRQYTPNIEIHLPQNDSNVVLLCCIHFSFFPLTHDAPLILLLCYCCTCSTNSHAHLRQLR</sequence>
<keyword evidence="2" id="KW-1185">Reference proteome</keyword>
<reference evidence="1" key="1">
    <citation type="journal article" date="2023" name="bioRxiv">
        <title>Improved chromosome-level genome assembly for marigold (Tagetes erecta).</title>
        <authorList>
            <person name="Jiang F."/>
            <person name="Yuan L."/>
            <person name="Wang S."/>
            <person name="Wang H."/>
            <person name="Xu D."/>
            <person name="Wang A."/>
            <person name="Fan W."/>
        </authorList>
    </citation>
    <scope>NUCLEOTIDE SEQUENCE</scope>
    <source>
        <strain evidence="1">WSJ</strain>
        <tissue evidence="1">Leaf</tissue>
    </source>
</reference>
<gene>
    <name evidence="1" type="ORF">QVD17_31234</name>
</gene>
<protein>
    <submittedName>
        <fullName evidence="1">Uncharacterized protein</fullName>
    </submittedName>
</protein>
<dbReference type="EMBL" id="JAUHHV010000008">
    <property type="protein sequence ID" value="KAK1415453.1"/>
    <property type="molecule type" value="Genomic_DNA"/>
</dbReference>